<evidence type="ECO:0000313" key="5">
    <source>
        <dbReference type="Proteomes" id="UP000467841"/>
    </source>
</evidence>
<dbReference type="InterPro" id="IPR025452">
    <property type="entry name" value="DUF4218"/>
</dbReference>
<dbReference type="OrthoDB" id="1100107at2759"/>
<protein>
    <recommendedName>
        <fullName evidence="6">DUF4218 domain-containing protein</fullName>
    </recommendedName>
</protein>
<dbReference type="Proteomes" id="UP000467841">
    <property type="component" value="Unassembled WGS sequence"/>
</dbReference>
<feature type="domain" description="DUF4216" evidence="2">
    <location>
        <begin position="428"/>
        <end position="496"/>
    </location>
</feature>
<evidence type="ECO:0008006" key="6">
    <source>
        <dbReference type="Google" id="ProtNLM"/>
    </source>
</evidence>
<comment type="caution">
    <text evidence="4">The sequence shown here is derived from an EMBL/GenBank/DDBJ whole genome shotgun (WGS) entry which is preliminary data.</text>
</comment>
<evidence type="ECO:0000313" key="4">
    <source>
        <dbReference type="EMBL" id="CAA7049915.1"/>
    </source>
</evidence>
<feature type="domain" description="DUF4218" evidence="3">
    <location>
        <begin position="145"/>
        <end position="251"/>
    </location>
</feature>
<dbReference type="EMBL" id="CACVBM020001430">
    <property type="protein sequence ID" value="CAA7049915.1"/>
    <property type="molecule type" value="Genomic_DNA"/>
</dbReference>
<keyword evidence="5" id="KW-1185">Reference proteome</keyword>
<dbReference type="AlphaFoldDB" id="A0A6D2KDK3"/>
<dbReference type="Pfam" id="PF13960">
    <property type="entry name" value="DUF4218"/>
    <property type="match status" value="1"/>
</dbReference>
<dbReference type="PANTHER" id="PTHR48258:SF3">
    <property type="entry name" value="FK506-BINDING PROTEIN 4-LIKE ISOFORM X1"/>
    <property type="match status" value="1"/>
</dbReference>
<evidence type="ECO:0000259" key="3">
    <source>
        <dbReference type="Pfam" id="PF13960"/>
    </source>
</evidence>
<gene>
    <name evidence="4" type="ORF">MERR_LOCUS37150</name>
</gene>
<feature type="compositionally biased region" description="Polar residues" evidence="1">
    <location>
        <begin position="525"/>
        <end position="555"/>
    </location>
</feature>
<reference evidence="4" key="1">
    <citation type="submission" date="2020-01" db="EMBL/GenBank/DDBJ databases">
        <authorList>
            <person name="Mishra B."/>
        </authorList>
    </citation>
    <scope>NUCLEOTIDE SEQUENCE [LARGE SCALE GENOMIC DNA]</scope>
</reference>
<evidence type="ECO:0000259" key="2">
    <source>
        <dbReference type="Pfam" id="PF13952"/>
    </source>
</evidence>
<dbReference type="InterPro" id="IPR025312">
    <property type="entry name" value="DUF4216"/>
</dbReference>
<organism evidence="4 5">
    <name type="scientific">Microthlaspi erraticum</name>
    <dbReference type="NCBI Taxonomy" id="1685480"/>
    <lineage>
        <taxon>Eukaryota</taxon>
        <taxon>Viridiplantae</taxon>
        <taxon>Streptophyta</taxon>
        <taxon>Embryophyta</taxon>
        <taxon>Tracheophyta</taxon>
        <taxon>Spermatophyta</taxon>
        <taxon>Magnoliopsida</taxon>
        <taxon>eudicotyledons</taxon>
        <taxon>Gunneridae</taxon>
        <taxon>Pentapetalae</taxon>
        <taxon>rosids</taxon>
        <taxon>malvids</taxon>
        <taxon>Brassicales</taxon>
        <taxon>Brassicaceae</taxon>
        <taxon>Coluteocarpeae</taxon>
        <taxon>Microthlaspi</taxon>
    </lineage>
</organism>
<dbReference type="Pfam" id="PF13952">
    <property type="entry name" value="DUF4216"/>
    <property type="match status" value="1"/>
</dbReference>
<proteinExistence type="predicted"/>
<name>A0A6D2KDK3_9BRAS</name>
<dbReference type="PANTHER" id="PTHR48258">
    <property type="entry name" value="DUF4218 DOMAIN-CONTAINING PROTEIN-RELATED"/>
    <property type="match status" value="1"/>
</dbReference>
<accession>A0A6D2KDK3</accession>
<evidence type="ECO:0000256" key="1">
    <source>
        <dbReference type="SAM" id="MobiDB-lite"/>
    </source>
</evidence>
<feature type="compositionally biased region" description="Basic residues" evidence="1">
    <location>
        <begin position="498"/>
        <end position="510"/>
    </location>
</feature>
<sequence>MPVRHNIDVMHVEKKVSDALLSILMHNAKSKDGLKARKDLEDMGIRRTLHSEVRGKKTYLPPASYWLSKAEKIRFCRRLSKFRGPDGYCANVGNCVSVEPPAIGNMKSHDHHVLIQNLFHVALRGLLHKGPRIAVSRLCNYFNRLCQRVLDPEMLLALDSEIVETLCVLERFFPPSLFDIMFHLPLHMSREARLGGPVHFRWMYPFERYMKTLKAYVKNFARPEACMAEGYLAGECLAFCLEFLQNSLPVQDVVNRNEDIDSDQLALEGRPLQKATQVTLTDKERDIAHRYILMNTAVMDPYVELHLEELQNTDAKCAKYETVLWKYHNEKICKVDKRQGNKYEETNAVVDHSTRLRWLGFGPRHIAQTYKGYIINGHRFHIDDVKRKTQNSGVTYEAFSMCRSSARDSRHTADIVTFYGVVKEIILLDYHMFQVPLFRCVWANKGNGVKEEEAFTLVNLYMNQSAFLQDPYILASQAKQVFYSREDDTSPCEDWSRRLKPRSKAQNRAHRLTEELSSHGRPASELQSVLPSARPSTHTDLGSNSPGSTYPSLATISRARPHLENRKASPLVRPDRATQSVSRTRSHRPTRTFKPIASARPNPTNEREIHRPRSYRWPIMTL</sequence>
<feature type="region of interest" description="Disordered" evidence="1">
    <location>
        <begin position="488"/>
        <end position="608"/>
    </location>
</feature>